<dbReference type="GO" id="GO:0005886">
    <property type="term" value="C:plasma membrane"/>
    <property type="evidence" value="ECO:0007669"/>
    <property type="project" value="UniProtKB-SubCell"/>
</dbReference>
<feature type="region of interest" description="Disordered" evidence="4">
    <location>
        <begin position="505"/>
        <end position="526"/>
    </location>
</feature>
<dbReference type="EMBL" id="CP033969">
    <property type="protein sequence ID" value="AZG13818.1"/>
    <property type="molecule type" value="Genomic_DNA"/>
</dbReference>
<dbReference type="PANTHER" id="PTHR30203">
    <property type="entry name" value="OUTER MEMBRANE CATION EFFLUX PROTEIN"/>
    <property type="match status" value="1"/>
</dbReference>
<dbReference type="KEGG" id="cpau:EHF44_10365"/>
<proteinExistence type="inferred from homology"/>
<keyword evidence="2" id="KW-0564">Palmitate</keyword>
<feature type="coiled-coil region" evidence="3">
    <location>
        <begin position="412"/>
        <end position="439"/>
    </location>
</feature>
<comment type="similarity">
    <text evidence="1 2">Belongs to the outer membrane factor (OMF) (TC 1.B.17) family.</text>
</comment>
<name>A0A3G8H042_9BURK</name>
<protein>
    <submittedName>
        <fullName evidence="5">Efflux transporter outer membrane subunit</fullName>
    </submittedName>
</protein>
<comment type="subcellular location">
    <subcellularLocation>
        <location evidence="2">Cell membrane</location>
        <topology evidence="2">Lipid-anchor</topology>
    </subcellularLocation>
</comment>
<dbReference type="Gene3D" id="1.20.1600.10">
    <property type="entry name" value="Outer membrane efflux proteins (OEP)"/>
    <property type="match status" value="1"/>
</dbReference>
<dbReference type="OrthoDB" id="9770517at2"/>
<dbReference type="AlphaFoldDB" id="A0A3G8H042"/>
<evidence type="ECO:0000256" key="4">
    <source>
        <dbReference type="SAM" id="MobiDB-lite"/>
    </source>
</evidence>
<evidence type="ECO:0000256" key="1">
    <source>
        <dbReference type="ARBA" id="ARBA00007613"/>
    </source>
</evidence>
<dbReference type="NCBIfam" id="TIGR01845">
    <property type="entry name" value="outer_NodT"/>
    <property type="match status" value="1"/>
</dbReference>
<keyword evidence="3" id="KW-0175">Coiled coil</keyword>
<dbReference type="SUPFAM" id="SSF56954">
    <property type="entry name" value="Outer membrane efflux proteins (OEP)"/>
    <property type="match status" value="1"/>
</dbReference>
<accession>A0A3G8H042</accession>
<organism evidence="5 6">
    <name type="scientific">Cupriavidus pauculus</name>
    <dbReference type="NCBI Taxonomy" id="82633"/>
    <lineage>
        <taxon>Bacteria</taxon>
        <taxon>Pseudomonadati</taxon>
        <taxon>Pseudomonadota</taxon>
        <taxon>Betaproteobacteria</taxon>
        <taxon>Burkholderiales</taxon>
        <taxon>Burkholderiaceae</taxon>
        <taxon>Cupriavidus</taxon>
    </lineage>
</organism>
<dbReference type="InterPro" id="IPR003423">
    <property type="entry name" value="OMP_efflux"/>
</dbReference>
<dbReference type="InterPro" id="IPR010131">
    <property type="entry name" value="MdtP/NodT-like"/>
</dbReference>
<keyword evidence="2" id="KW-1134">Transmembrane beta strand</keyword>
<reference evidence="6" key="1">
    <citation type="submission" date="2018-11" db="EMBL/GenBank/DDBJ databases">
        <title>FDA dAtabase for Regulatory Grade micrObial Sequences (FDA-ARGOS): Supporting development and validation of Infectious Disease Dx tests.</title>
        <authorList>
            <person name="Goldberg B."/>
            <person name="Campos J."/>
            <person name="Tallon L."/>
            <person name="Sadzewicz L."/>
            <person name="Zhao X."/>
            <person name="Vavikolanu K."/>
            <person name="Mehta A."/>
            <person name="Aluvathingal J."/>
            <person name="Nadendla S."/>
            <person name="Geyer C."/>
            <person name="Nandy P."/>
            <person name="Yan Y."/>
            <person name="Sichtig H."/>
        </authorList>
    </citation>
    <scope>NUCLEOTIDE SEQUENCE [LARGE SCALE GENOMIC DNA]</scope>
    <source>
        <strain evidence="6">FDAARGOS_614</strain>
    </source>
</reference>
<evidence type="ECO:0000313" key="6">
    <source>
        <dbReference type="Proteomes" id="UP000270411"/>
    </source>
</evidence>
<dbReference type="Proteomes" id="UP000270411">
    <property type="component" value="Chromosome 1"/>
</dbReference>
<evidence type="ECO:0000256" key="3">
    <source>
        <dbReference type="SAM" id="Coils"/>
    </source>
</evidence>
<dbReference type="GO" id="GO:0015562">
    <property type="term" value="F:efflux transmembrane transporter activity"/>
    <property type="evidence" value="ECO:0007669"/>
    <property type="project" value="InterPro"/>
</dbReference>
<dbReference type="Gene3D" id="2.20.200.10">
    <property type="entry name" value="Outer membrane efflux proteins (OEP)"/>
    <property type="match status" value="1"/>
</dbReference>
<evidence type="ECO:0000313" key="5">
    <source>
        <dbReference type="EMBL" id="AZG13818.1"/>
    </source>
</evidence>
<keyword evidence="2" id="KW-0812">Transmembrane</keyword>
<sequence length="526" mass="56517">MPTHNTDRTPGRPATVRWRSQQEAIVNALAFAPRSLLRVSGIAIVIATLAGCADFRPLTYQRPETPAKAAWTGDRAGNAAVTVSPTETIVPNWWQAFGDPYLDQLVARALSGNYDIKVLAARIRVAGAQIAEARAGALPVFDIGAGVDVTKTTGQAVSKTYNLGGTVNWDIDVWGKVEKGVQAQTAEFRATEADWRAGYLSLVSDVSITYFTILLLDEQLAQQRQTLARNNDILATYKAMLANGLLPQIRVMQQQAEINRLTKDLLELRRSRDVAENALATLVGVPAGELRVPPGKLQERVNLPAVPAGLPSQLLARRPDIVAAEYRVLAAYNLVGQARLAQLPSISLTARGGTASFALSDLMKSFTFGFMPSINLPMLDPNVRARVKTTEANVGVVENEYGRTVMTAFEEVESALVNVDAHKQQRIELQQQVNQLRVVGRQIEAQAREGIASQLDVFESERSLLAAEQSLLAAHQQILADTVTLYKALGGGWPDVAVRNAAADAGADGAPSAPAPAGVAAPKAAR</sequence>
<keyword evidence="2" id="KW-0449">Lipoprotein</keyword>
<feature type="coiled-coil region" evidence="3">
    <location>
        <begin position="251"/>
        <end position="278"/>
    </location>
</feature>
<gene>
    <name evidence="5" type="ORF">EHF44_10365</name>
</gene>
<dbReference type="Pfam" id="PF02321">
    <property type="entry name" value="OEP"/>
    <property type="match status" value="2"/>
</dbReference>
<keyword evidence="2" id="KW-0472">Membrane</keyword>
<evidence type="ECO:0000256" key="2">
    <source>
        <dbReference type="RuleBase" id="RU362097"/>
    </source>
</evidence>